<evidence type="ECO:0000313" key="3">
    <source>
        <dbReference type="Proteomes" id="UP000053611"/>
    </source>
</evidence>
<evidence type="ECO:0000256" key="1">
    <source>
        <dbReference type="SAM" id="MobiDB-lite"/>
    </source>
</evidence>
<name>A0A0J0XI90_9TREE</name>
<dbReference type="AlphaFoldDB" id="A0A0J0XI90"/>
<gene>
    <name evidence="2" type="ORF">CC85DRAFT_286992</name>
</gene>
<keyword evidence="3" id="KW-1185">Reference proteome</keyword>
<dbReference type="RefSeq" id="XP_018277336.1">
    <property type="nucleotide sequence ID" value="XM_018423702.1"/>
</dbReference>
<proteinExistence type="predicted"/>
<protein>
    <submittedName>
        <fullName evidence="2">Uncharacterized protein</fullName>
    </submittedName>
</protein>
<reference evidence="2 3" key="1">
    <citation type="submission" date="2015-03" db="EMBL/GenBank/DDBJ databases">
        <title>Genomics and transcriptomics of the oil-accumulating basidiomycete yeast T. oleaginosus allow insights into substrate utilization and the diverse evolutionary trajectories of mating systems in fungi.</title>
        <authorList>
            <consortium name="DOE Joint Genome Institute"/>
            <person name="Kourist R."/>
            <person name="Kracht O."/>
            <person name="Bracharz F."/>
            <person name="Lipzen A."/>
            <person name="Nolan M."/>
            <person name="Ohm R."/>
            <person name="Grigoriev I."/>
            <person name="Sun S."/>
            <person name="Heitman J."/>
            <person name="Bruck T."/>
            <person name="Nowrousian M."/>
        </authorList>
    </citation>
    <scope>NUCLEOTIDE SEQUENCE [LARGE SCALE GENOMIC DNA]</scope>
    <source>
        <strain evidence="2 3">IBC0246</strain>
    </source>
</reference>
<sequence>MGLVHRFTDGFVWKLDVTLNPSETTPLFMQPRSGNLLRSALAHGQHNGHTNGYAEGHGDDSAQCDGAAQANEWRDISDVALVLATRGVTPQAAGIVLAVSPGCPVAQPDEGALESELMLHGGVEG</sequence>
<feature type="region of interest" description="Disordered" evidence="1">
    <location>
        <begin position="47"/>
        <end position="66"/>
    </location>
</feature>
<organism evidence="2 3">
    <name type="scientific">Cutaneotrichosporon oleaginosum</name>
    <dbReference type="NCBI Taxonomy" id="879819"/>
    <lineage>
        <taxon>Eukaryota</taxon>
        <taxon>Fungi</taxon>
        <taxon>Dikarya</taxon>
        <taxon>Basidiomycota</taxon>
        <taxon>Agaricomycotina</taxon>
        <taxon>Tremellomycetes</taxon>
        <taxon>Trichosporonales</taxon>
        <taxon>Trichosporonaceae</taxon>
        <taxon>Cutaneotrichosporon</taxon>
    </lineage>
</organism>
<dbReference type="EMBL" id="KQ087227">
    <property type="protein sequence ID" value="KLT40845.1"/>
    <property type="molecule type" value="Genomic_DNA"/>
</dbReference>
<evidence type="ECO:0000313" key="2">
    <source>
        <dbReference type="EMBL" id="KLT40845.1"/>
    </source>
</evidence>
<accession>A0A0J0XI90</accession>
<dbReference type="GeneID" id="28984305"/>
<dbReference type="Proteomes" id="UP000053611">
    <property type="component" value="Unassembled WGS sequence"/>
</dbReference>